<keyword evidence="13" id="KW-1185">Reference proteome</keyword>
<evidence type="ECO:0000256" key="10">
    <source>
        <dbReference type="ARBA" id="ARBA00030834"/>
    </source>
</evidence>
<sequence>MVLAWKRKESILVEVVQRNGGQKTVDGKRFRTGGGVLWNILKIRDPNAYKEIMAKGKEFEGRR</sequence>
<reference evidence="12 13" key="1">
    <citation type="journal article" date="2022" name="Nat. Plants">
        <title>Genomes of leafy and leafless Platanthera orchids illuminate the evolution of mycoheterotrophy.</title>
        <authorList>
            <person name="Li M.H."/>
            <person name="Liu K.W."/>
            <person name="Li Z."/>
            <person name="Lu H.C."/>
            <person name="Ye Q.L."/>
            <person name="Zhang D."/>
            <person name="Wang J.Y."/>
            <person name="Li Y.F."/>
            <person name="Zhong Z.M."/>
            <person name="Liu X."/>
            <person name="Yu X."/>
            <person name="Liu D.K."/>
            <person name="Tu X.D."/>
            <person name="Liu B."/>
            <person name="Hao Y."/>
            <person name="Liao X.Y."/>
            <person name="Jiang Y.T."/>
            <person name="Sun W.H."/>
            <person name="Chen J."/>
            <person name="Chen Y.Q."/>
            <person name="Ai Y."/>
            <person name="Zhai J.W."/>
            <person name="Wu S.S."/>
            <person name="Zhou Z."/>
            <person name="Hsiao Y.Y."/>
            <person name="Wu W.L."/>
            <person name="Chen Y.Y."/>
            <person name="Lin Y.F."/>
            <person name="Hsu J.L."/>
            <person name="Li C.Y."/>
            <person name="Wang Z.W."/>
            <person name="Zhao X."/>
            <person name="Zhong W.Y."/>
            <person name="Ma X.K."/>
            <person name="Ma L."/>
            <person name="Huang J."/>
            <person name="Chen G.Z."/>
            <person name="Huang M.Z."/>
            <person name="Huang L."/>
            <person name="Peng D.H."/>
            <person name="Luo Y.B."/>
            <person name="Zou S.Q."/>
            <person name="Chen S.P."/>
            <person name="Lan S."/>
            <person name="Tsai W.C."/>
            <person name="Van de Peer Y."/>
            <person name="Liu Z.J."/>
        </authorList>
    </citation>
    <scope>NUCLEOTIDE SEQUENCE [LARGE SCALE GENOMIC DNA]</scope>
    <source>
        <strain evidence="12">Lor288</strain>
    </source>
</reference>
<evidence type="ECO:0000256" key="1">
    <source>
        <dbReference type="ARBA" id="ARBA00004123"/>
    </source>
</evidence>
<dbReference type="InterPro" id="IPR019385">
    <property type="entry name" value="PHAX_RNA-binding_domain"/>
</dbReference>
<feature type="domain" description="Phosphorylated adapter RNA export protein RNA-binding" evidence="11">
    <location>
        <begin position="13"/>
        <end position="58"/>
    </location>
</feature>
<comment type="subcellular location">
    <subcellularLocation>
        <location evidence="2">Cytoplasm</location>
    </subcellularLocation>
    <subcellularLocation>
        <location evidence="1">Nucleus</location>
    </subcellularLocation>
</comment>
<comment type="caution">
    <text evidence="12">The sequence shown here is derived from an EMBL/GenBank/DDBJ whole genome shotgun (WGS) entry which is preliminary data.</text>
</comment>
<evidence type="ECO:0000256" key="3">
    <source>
        <dbReference type="ARBA" id="ARBA00006094"/>
    </source>
</evidence>
<keyword evidence="6" id="KW-0963">Cytoplasm</keyword>
<evidence type="ECO:0000256" key="9">
    <source>
        <dbReference type="ARBA" id="ARBA00023242"/>
    </source>
</evidence>
<keyword evidence="9" id="KW-0539">Nucleus</keyword>
<gene>
    <name evidence="12" type="ORF">KSP40_PGU011174</name>
</gene>
<comment type="similarity">
    <text evidence="3">Belongs to the PHAX family.</text>
</comment>
<evidence type="ECO:0000313" key="12">
    <source>
        <dbReference type="EMBL" id="KAK8965677.1"/>
    </source>
</evidence>
<evidence type="ECO:0000256" key="5">
    <source>
        <dbReference type="ARBA" id="ARBA00022448"/>
    </source>
</evidence>
<dbReference type="Gene3D" id="1.10.10.1440">
    <property type="entry name" value="PHAX RNA-binding domain"/>
    <property type="match status" value="1"/>
</dbReference>
<evidence type="ECO:0000256" key="7">
    <source>
        <dbReference type="ARBA" id="ARBA00022884"/>
    </source>
</evidence>
<dbReference type="Pfam" id="PF10258">
    <property type="entry name" value="PHAX_RNA-bd"/>
    <property type="match status" value="1"/>
</dbReference>
<organism evidence="12 13">
    <name type="scientific">Platanthera guangdongensis</name>
    <dbReference type="NCBI Taxonomy" id="2320717"/>
    <lineage>
        <taxon>Eukaryota</taxon>
        <taxon>Viridiplantae</taxon>
        <taxon>Streptophyta</taxon>
        <taxon>Embryophyta</taxon>
        <taxon>Tracheophyta</taxon>
        <taxon>Spermatophyta</taxon>
        <taxon>Magnoliopsida</taxon>
        <taxon>Liliopsida</taxon>
        <taxon>Asparagales</taxon>
        <taxon>Orchidaceae</taxon>
        <taxon>Orchidoideae</taxon>
        <taxon>Orchideae</taxon>
        <taxon>Orchidinae</taxon>
        <taxon>Platanthera</taxon>
    </lineage>
</organism>
<evidence type="ECO:0000313" key="13">
    <source>
        <dbReference type="Proteomes" id="UP001412067"/>
    </source>
</evidence>
<evidence type="ECO:0000256" key="2">
    <source>
        <dbReference type="ARBA" id="ARBA00004496"/>
    </source>
</evidence>
<dbReference type="PANTHER" id="PTHR13135">
    <property type="entry name" value="CYTOSOLIC RESINIFERATOXIN BINDING PROTEIN RBP-26"/>
    <property type="match status" value="1"/>
</dbReference>
<accession>A0ABR2MP55</accession>
<keyword evidence="5" id="KW-0813">Transport</keyword>
<name>A0ABR2MP55_9ASPA</name>
<evidence type="ECO:0000256" key="8">
    <source>
        <dbReference type="ARBA" id="ARBA00022927"/>
    </source>
</evidence>
<evidence type="ECO:0000259" key="11">
    <source>
        <dbReference type="Pfam" id="PF10258"/>
    </source>
</evidence>
<dbReference type="InterPro" id="IPR039047">
    <property type="entry name" value="PHAX"/>
</dbReference>
<evidence type="ECO:0000256" key="6">
    <source>
        <dbReference type="ARBA" id="ARBA00022490"/>
    </source>
</evidence>
<keyword evidence="7" id="KW-0694">RNA-binding</keyword>
<keyword evidence="8" id="KW-0653">Protein transport</keyword>
<protein>
    <recommendedName>
        <fullName evidence="4">Phosphorylated adapter RNA export protein</fullName>
    </recommendedName>
    <alternativeName>
        <fullName evidence="10">RNA U small nuclear RNA export adapter protein</fullName>
    </alternativeName>
</protein>
<dbReference type="Proteomes" id="UP001412067">
    <property type="component" value="Unassembled WGS sequence"/>
</dbReference>
<dbReference type="EMBL" id="JBBWWR010000006">
    <property type="protein sequence ID" value="KAK8965677.1"/>
    <property type="molecule type" value="Genomic_DNA"/>
</dbReference>
<dbReference type="InterPro" id="IPR038092">
    <property type="entry name" value="PHAX_RNA-binding_sf"/>
</dbReference>
<evidence type="ECO:0000256" key="4">
    <source>
        <dbReference type="ARBA" id="ARBA00016856"/>
    </source>
</evidence>
<proteinExistence type="inferred from homology"/>
<dbReference type="PANTHER" id="PTHR13135:SF0">
    <property type="entry name" value="PHOSPHORYLATED ADAPTER RNA EXPORT PROTEIN"/>
    <property type="match status" value="1"/>
</dbReference>